<evidence type="ECO:0000259" key="2">
    <source>
        <dbReference type="PROSITE" id="PS51371"/>
    </source>
</evidence>
<dbReference type="Gene3D" id="3.30.590.20">
    <property type="match status" value="1"/>
</dbReference>
<dbReference type="SUPFAM" id="SSF54631">
    <property type="entry name" value="CBS-domain pair"/>
    <property type="match status" value="1"/>
</dbReference>
<dbReference type="InterPro" id="IPR046342">
    <property type="entry name" value="CBS_dom_sf"/>
</dbReference>
<dbReference type="RefSeq" id="WP_377178700.1">
    <property type="nucleotide sequence ID" value="NZ_JBHTMY010000003.1"/>
</dbReference>
<dbReference type="Proteomes" id="UP001597201">
    <property type="component" value="Unassembled WGS sequence"/>
</dbReference>
<dbReference type="InterPro" id="IPR050141">
    <property type="entry name" value="GCL_type2/YbdK_subfam"/>
</dbReference>
<dbReference type="SMART" id="SM00116">
    <property type="entry name" value="CBS"/>
    <property type="match status" value="2"/>
</dbReference>
<dbReference type="InterPro" id="IPR000644">
    <property type="entry name" value="CBS_dom"/>
</dbReference>
<dbReference type="PROSITE" id="PS51371">
    <property type="entry name" value="CBS"/>
    <property type="match status" value="2"/>
</dbReference>
<dbReference type="InterPro" id="IPR014746">
    <property type="entry name" value="Gln_synth/guanido_kin_cat_dom"/>
</dbReference>
<keyword evidence="4" id="KW-1185">Reference proteome</keyword>
<sequence length="622" mass="71805">MGSLTVKEIIGLEAQRECLGHLLKDIEILDQMIVNDLLETGITRIGAEQEMCLTDLDFHPSKKALKILEKLDSDYFTTELALFNMELNIRPVELRNKCFSDLEAKLKTHLARAYASAKAENVNVILTGILPTIKQKNLYLDHITPLNRYTTLNKILKKIRGNEFKLHIKGVHQFIVTHRSILFEACNTSFQVHLQLDPTKMIDEYNWAQAIAGPVLSVVTNSPLLMGRELWSETRIALFQQSVDLRNASYLLREQKARVAFGTNWIKESILELYRDDIARYSPILTSEEYENSEALFKSGSIPKLTALNLFNGTLYKWNRLCYGVSDGKPHLRIENRYIPAGPTLVDEVANTAFWVGLMKGLPDKYCNISSKMDFDDARGNFVRAARTGLQTCFDWFGKTTTACELILDELLPIARHGLRKEKVSEQDIKYYLGIIEKRVKAKETGSSWMIKNHRALRKKMTRESANYALTEEMYKNQSLNLPITEWPKMQVHQLRNDDFLRKKVERFMSTELFVVNENSLVELIEKVMKWKKINHIPVVNKENKLVGLITRNRLQNYSAFDSELPIMANEIMEKELFTISPEKTMEEAERIMKEKEIGCLPVLDKSDLVGIITRHDFEKRY</sequence>
<reference evidence="4" key="1">
    <citation type="journal article" date="2019" name="Int. J. Syst. Evol. Microbiol.">
        <title>The Global Catalogue of Microorganisms (GCM) 10K type strain sequencing project: providing services to taxonomists for standard genome sequencing and annotation.</title>
        <authorList>
            <consortium name="The Broad Institute Genomics Platform"/>
            <consortium name="The Broad Institute Genome Sequencing Center for Infectious Disease"/>
            <person name="Wu L."/>
            <person name="Ma J."/>
        </authorList>
    </citation>
    <scope>NUCLEOTIDE SEQUENCE [LARGE SCALE GENOMIC DNA]</scope>
    <source>
        <strain evidence="4">CCUG 61485</strain>
    </source>
</reference>
<dbReference type="PANTHER" id="PTHR36510">
    <property type="entry name" value="GLUTAMATE--CYSTEINE LIGASE 2-RELATED"/>
    <property type="match status" value="1"/>
</dbReference>
<evidence type="ECO:0000313" key="4">
    <source>
        <dbReference type="Proteomes" id="UP001597201"/>
    </source>
</evidence>
<evidence type="ECO:0000256" key="1">
    <source>
        <dbReference type="PROSITE-ProRule" id="PRU00703"/>
    </source>
</evidence>
<dbReference type="Gene3D" id="3.10.580.10">
    <property type="entry name" value="CBS-domain"/>
    <property type="match status" value="1"/>
</dbReference>
<dbReference type="EMBL" id="JBHTMY010000003">
    <property type="protein sequence ID" value="MFD1315996.1"/>
    <property type="molecule type" value="Genomic_DNA"/>
</dbReference>
<keyword evidence="1" id="KW-0129">CBS domain</keyword>
<feature type="domain" description="CBS" evidence="2">
    <location>
        <begin position="573"/>
        <end position="622"/>
    </location>
</feature>
<protein>
    <submittedName>
        <fullName evidence="3">CBS domain-containing protein</fullName>
    </submittedName>
</protein>
<gene>
    <name evidence="3" type="ORF">ACFQ39_10235</name>
</gene>
<comment type="caution">
    <text evidence="3">The sequence shown here is derived from an EMBL/GenBank/DDBJ whole genome shotgun (WGS) entry which is preliminary data.</text>
</comment>
<organism evidence="3 4">
    <name type="scientific">Namhaeicola litoreus</name>
    <dbReference type="NCBI Taxonomy" id="1052145"/>
    <lineage>
        <taxon>Bacteria</taxon>
        <taxon>Pseudomonadati</taxon>
        <taxon>Bacteroidota</taxon>
        <taxon>Flavobacteriia</taxon>
        <taxon>Flavobacteriales</taxon>
        <taxon>Flavobacteriaceae</taxon>
        <taxon>Namhaeicola</taxon>
    </lineage>
</organism>
<dbReference type="SUPFAM" id="SSF55931">
    <property type="entry name" value="Glutamine synthetase/guanido kinase"/>
    <property type="match status" value="1"/>
</dbReference>
<feature type="domain" description="CBS" evidence="2">
    <location>
        <begin position="509"/>
        <end position="567"/>
    </location>
</feature>
<proteinExistence type="predicted"/>
<dbReference type="PANTHER" id="PTHR36510:SF3">
    <property type="entry name" value="CONSERVED PROTEIN"/>
    <property type="match status" value="1"/>
</dbReference>
<name>A0ABW3Y2D9_9FLAO</name>
<accession>A0ABW3Y2D9</accession>
<evidence type="ECO:0000313" key="3">
    <source>
        <dbReference type="EMBL" id="MFD1315996.1"/>
    </source>
</evidence>
<dbReference type="Pfam" id="PF00571">
    <property type="entry name" value="CBS"/>
    <property type="match status" value="2"/>
</dbReference>